<dbReference type="Gene3D" id="1.10.8.430">
    <property type="entry name" value="Helical domain of apoptotic protease-activating factors"/>
    <property type="match status" value="1"/>
</dbReference>
<dbReference type="AlphaFoldDB" id="A0A811S6P8"/>
<evidence type="ECO:0000256" key="2">
    <source>
        <dbReference type="ARBA" id="ARBA00022614"/>
    </source>
</evidence>
<dbReference type="InterPro" id="IPR027417">
    <property type="entry name" value="P-loop_NTPase"/>
</dbReference>
<dbReference type="InterPro" id="IPR042197">
    <property type="entry name" value="Apaf_helical"/>
</dbReference>
<keyword evidence="4" id="KW-0547">Nucleotide-binding</keyword>
<dbReference type="PANTHER" id="PTHR23155:SF909">
    <property type="entry name" value="OS11G0673900 PROTEIN"/>
    <property type="match status" value="1"/>
</dbReference>
<evidence type="ECO:0000313" key="8">
    <source>
        <dbReference type="EMBL" id="CAD6337229.1"/>
    </source>
</evidence>
<dbReference type="EMBL" id="CAJGYO010000018">
    <property type="protein sequence ID" value="CAD6337229.1"/>
    <property type="molecule type" value="Genomic_DNA"/>
</dbReference>
<proteinExistence type="inferred from homology"/>
<evidence type="ECO:0000256" key="3">
    <source>
        <dbReference type="ARBA" id="ARBA00022737"/>
    </source>
</evidence>
<evidence type="ECO:0000259" key="6">
    <source>
        <dbReference type="Pfam" id="PF18052"/>
    </source>
</evidence>
<feature type="domain" description="Disease resistance N-terminal" evidence="6">
    <location>
        <begin position="8"/>
        <end position="85"/>
    </location>
</feature>
<protein>
    <submittedName>
        <fullName evidence="8">Uncharacterized protein</fullName>
    </submittedName>
</protein>
<keyword evidence="3" id="KW-0677">Repeat</keyword>
<dbReference type="CDD" id="cd14798">
    <property type="entry name" value="RX-CC_like"/>
    <property type="match status" value="1"/>
</dbReference>
<sequence length="583" mass="65910">MATILESFVGSCAKKLQDIVTEEAILILGVKEELIELQRRMEQIRYFLNDAEQRSIKESAVTNWLGQLRDAMYEADDIIDLAKSKGSKLLQGHSSSLSSSSNTCSALSLSSCFSRVQNQLVTVLAPNQRRSSSLVEPNLVGKEVIHACRKVVDLVLAHKENRSYKLAIVGTGGVETGMDYTHRVDLMSLDEEWELLRKSMGIKEEKEVQNLHDLGIDIVRRCGGLPLAIKVIARVLASKDQIENEWKKILVKDAWSMSNLPSEITSAIYLSYEEVPQHLKQCFIYCALYPEDSLCKLRRLGLKGSLVNEVPKGIGRLISLNDLQGFPVGGGSYNNSRMQDGWNLEELDQLWQLRRLDMIKLERAVPPSKGLLLENKRHLRELMLQCTEHIHEPYSEDIIINVEKTVDMLIPAHNLEDLCFQNFFGRRFPIRLDTATHLPSLKYLQLIDCKSCVHLPPIGQLPNLKYLRVHGATEVSKLEALIIEDMPNLEEWSFVVKEEQNATTEGREGRADEVVAKQKGDAPPTRMQLLPRLKDLVLDRCPKLRALPQQLGQEATSLKELQLRDLHSLKSCQGLLVEAIDDI</sequence>
<evidence type="ECO:0000256" key="5">
    <source>
        <dbReference type="ARBA" id="ARBA00022821"/>
    </source>
</evidence>
<dbReference type="InterPro" id="IPR056789">
    <property type="entry name" value="LRR_R13L1-DRL21"/>
</dbReference>
<comment type="similarity">
    <text evidence="1">Belongs to the disease resistance NB-LRR family.</text>
</comment>
<evidence type="ECO:0000259" key="7">
    <source>
        <dbReference type="Pfam" id="PF25019"/>
    </source>
</evidence>
<evidence type="ECO:0000256" key="1">
    <source>
        <dbReference type="ARBA" id="ARBA00008894"/>
    </source>
</evidence>
<dbReference type="SUPFAM" id="SSF52540">
    <property type="entry name" value="P-loop containing nucleoside triphosphate hydrolases"/>
    <property type="match status" value="1"/>
</dbReference>
<dbReference type="InterPro" id="IPR044974">
    <property type="entry name" value="Disease_R_plants"/>
</dbReference>
<evidence type="ECO:0000256" key="4">
    <source>
        <dbReference type="ARBA" id="ARBA00022741"/>
    </source>
</evidence>
<accession>A0A811S6P8</accession>
<comment type="caution">
    <text evidence="8">The sequence shown here is derived from an EMBL/GenBank/DDBJ whole genome shotgun (WGS) entry which is preliminary data.</text>
</comment>
<dbReference type="PRINTS" id="PR00364">
    <property type="entry name" value="DISEASERSIST"/>
</dbReference>
<name>A0A811S6P8_9POAL</name>
<keyword evidence="2" id="KW-0433">Leucine-rich repeat</keyword>
<dbReference type="Pfam" id="PF18052">
    <property type="entry name" value="Rx_N"/>
    <property type="match status" value="1"/>
</dbReference>
<dbReference type="Proteomes" id="UP000604825">
    <property type="component" value="Unassembled WGS sequence"/>
</dbReference>
<dbReference type="GO" id="GO:0098542">
    <property type="term" value="P:defense response to other organism"/>
    <property type="evidence" value="ECO:0007669"/>
    <property type="project" value="TreeGrafter"/>
</dbReference>
<feature type="domain" description="R13L1/DRL21-like LRR repeat region" evidence="7">
    <location>
        <begin position="344"/>
        <end position="470"/>
    </location>
</feature>
<keyword evidence="9" id="KW-1185">Reference proteome</keyword>
<dbReference type="Gene3D" id="3.80.10.10">
    <property type="entry name" value="Ribonuclease Inhibitor"/>
    <property type="match status" value="1"/>
</dbReference>
<dbReference type="GO" id="GO:0043531">
    <property type="term" value="F:ADP binding"/>
    <property type="evidence" value="ECO:0007669"/>
    <property type="project" value="InterPro"/>
</dbReference>
<keyword evidence="5" id="KW-0611">Plant defense</keyword>
<dbReference type="Gene3D" id="1.20.5.4130">
    <property type="match status" value="1"/>
</dbReference>
<dbReference type="InterPro" id="IPR041118">
    <property type="entry name" value="Rx_N"/>
</dbReference>
<reference evidence="8" key="1">
    <citation type="submission" date="2020-10" db="EMBL/GenBank/DDBJ databases">
        <authorList>
            <person name="Han B."/>
            <person name="Lu T."/>
            <person name="Zhao Q."/>
            <person name="Huang X."/>
            <person name="Zhao Y."/>
        </authorList>
    </citation>
    <scope>NUCLEOTIDE SEQUENCE</scope>
</reference>
<dbReference type="InterPro" id="IPR032675">
    <property type="entry name" value="LRR_dom_sf"/>
</dbReference>
<dbReference type="OrthoDB" id="1050628at2759"/>
<gene>
    <name evidence="8" type="ORF">NCGR_LOCUS61327</name>
</gene>
<dbReference type="SUPFAM" id="SSF52047">
    <property type="entry name" value="RNI-like"/>
    <property type="match status" value="1"/>
</dbReference>
<dbReference type="InterPro" id="IPR038005">
    <property type="entry name" value="RX-like_CC"/>
</dbReference>
<evidence type="ECO:0000313" key="9">
    <source>
        <dbReference type="Proteomes" id="UP000604825"/>
    </source>
</evidence>
<organism evidence="8 9">
    <name type="scientific">Miscanthus lutarioriparius</name>
    <dbReference type="NCBI Taxonomy" id="422564"/>
    <lineage>
        <taxon>Eukaryota</taxon>
        <taxon>Viridiplantae</taxon>
        <taxon>Streptophyta</taxon>
        <taxon>Embryophyta</taxon>
        <taxon>Tracheophyta</taxon>
        <taxon>Spermatophyta</taxon>
        <taxon>Magnoliopsida</taxon>
        <taxon>Liliopsida</taxon>
        <taxon>Poales</taxon>
        <taxon>Poaceae</taxon>
        <taxon>PACMAD clade</taxon>
        <taxon>Panicoideae</taxon>
        <taxon>Andropogonodae</taxon>
        <taxon>Andropogoneae</taxon>
        <taxon>Saccharinae</taxon>
        <taxon>Miscanthus</taxon>
    </lineage>
</organism>
<dbReference type="Pfam" id="PF25019">
    <property type="entry name" value="LRR_R13L1-DRL21"/>
    <property type="match status" value="1"/>
</dbReference>
<dbReference type="PANTHER" id="PTHR23155">
    <property type="entry name" value="DISEASE RESISTANCE PROTEIN RP"/>
    <property type="match status" value="1"/>
</dbReference>